<proteinExistence type="predicted"/>
<keyword evidence="2" id="KW-0812">Transmembrane</keyword>
<dbReference type="InterPro" id="IPR019554">
    <property type="entry name" value="Soluble_ligand-bd"/>
</dbReference>
<dbReference type="GO" id="GO:0015627">
    <property type="term" value="C:type II protein secretion system complex"/>
    <property type="evidence" value="ECO:0007669"/>
    <property type="project" value="TreeGrafter"/>
</dbReference>
<dbReference type="Pfam" id="PF12836">
    <property type="entry name" value="HHH_3"/>
    <property type="match status" value="1"/>
</dbReference>
<feature type="domain" description="Helix-hairpin-helix DNA-binding motif class 1" evidence="3">
    <location>
        <begin position="265"/>
        <end position="284"/>
    </location>
</feature>
<keyword evidence="2" id="KW-0472">Membrane</keyword>
<feature type="region of interest" description="Disordered" evidence="1">
    <location>
        <begin position="120"/>
        <end position="142"/>
    </location>
</feature>
<feature type="domain" description="Helix-hairpin-helix DNA-binding motif class 1" evidence="3">
    <location>
        <begin position="235"/>
        <end position="254"/>
    </location>
</feature>
<feature type="transmembrane region" description="Helical" evidence="2">
    <location>
        <begin position="82"/>
        <end position="102"/>
    </location>
</feature>
<dbReference type="PANTHER" id="PTHR21180:SF32">
    <property type="entry name" value="ENDONUCLEASE_EXONUCLEASE_PHOSPHATASE FAMILY DOMAIN-CONTAINING PROTEIN 1"/>
    <property type="match status" value="1"/>
</dbReference>
<accession>A0A2T0R7S2</accession>
<dbReference type="Pfam" id="PF10531">
    <property type="entry name" value="SLBB"/>
    <property type="match status" value="1"/>
</dbReference>
<evidence type="ECO:0000313" key="5">
    <source>
        <dbReference type="Proteomes" id="UP000238083"/>
    </source>
</evidence>
<comment type="caution">
    <text evidence="4">The sequence shown here is derived from an EMBL/GenBank/DDBJ whole genome shotgun (WGS) entry which is preliminary data.</text>
</comment>
<dbReference type="InterPro" id="IPR051675">
    <property type="entry name" value="Endo/Exo/Phosphatase_dom_1"/>
</dbReference>
<dbReference type="AlphaFoldDB" id="A0A2T0R7S2"/>
<reference evidence="4 5" key="1">
    <citation type="submission" date="2018-03" db="EMBL/GenBank/DDBJ databases">
        <title>Genomic Encyclopedia of Archaeal and Bacterial Type Strains, Phase II (KMG-II): from individual species to whole genera.</title>
        <authorList>
            <person name="Goeker M."/>
        </authorList>
    </citation>
    <scope>NUCLEOTIDE SEQUENCE [LARGE SCALE GENOMIC DNA]</scope>
    <source>
        <strain evidence="4 5">DSM 19711</strain>
    </source>
</reference>
<feature type="region of interest" description="Disordered" evidence="1">
    <location>
        <begin position="22"/>
        <end position="65"/>
    </location>
</feature>
<sequence length="287" mass="28865">MPASPPPRDGVARARDLALRQFRTPGASHAATSAANSDEEFDEEFDEDDPAPTAPSPSWRRAVADRTPPGLRAVRTRVGPRAALGVLLVGLLVAAALTFLVWRGWPRPAAVQGEALPARTTAPVPSAPATASPSPAGQVSGQSSGQVVVHVAGRVASTGVVTLAAGSRVADALTAAGGAGPDADLDAVNLARVLVDGEQVLVPGPGQAPPAAPPGVAAGSVPVAGPVDLNTATAADLDALPGVGEVLAGRIVAWRRENGRFSSVDDLGEVQGIGPKVLEGLRDLVRV</sequence>
<dbReference type="PANTHER" id="PTHR21180">
    <property type="entry name" value="ENDONUCLEASE/EXONUCLEASE/PHOSPHATASE FAMILY DOMAIN-CONTAINING PROTEIN 1"/>
    <property type="match status" value="1"/>
</dbReference>
<dbReference type="Gene3D" id="1.10.150.320">
    <property type="entry name" value="Photosystem II 12 kDa extrinsic protein"/>
    <property type="match status" value="1"/>
</dbReference>
<dbReference type="Gene3D" id="3.10.560.10">
    <property type="entry name" value="Outer membrane lipoprotein wza domain like"/>
    <property type="match status" value="1"/>
</dbReference>
<organism evidence="4 5">
    <name type="scientific">Kineococcus rhizosphaerae</name>
    <dbReference type="NCBI Taxonomy" id="559628"/>
    <lineage>
        <taxon>Bacteria</taxon>
        <taxon>Bacillati</taxon>
        <taxon>Actinomycetota</taxon>
        <taxon>Actinomycetes</taxon>
        <taxon>Kineosporiales</taxon>
        <taxon>Kineosporiaceae</taxon>
        <taxon>Kineococcus</taxon>
    </lineage>
</organism>
<gene>
    <name evidence="4" type="ORF">CLV37_102176</name>
</gene>
<dbReference type="SMART" id="SM00278">
    <property type="entry name" value="HhH1"/>
    <property type="match status" value="2"/>
</dbReference>
<dbReference type="InterPro" id="IPR010994">
    <property type="entry name" value="RuvA_2-like"/>
</dbReference>
<dbReference type="InterPro" id="IPR003583">
    <property type="entry name" value="Hlx-hairpin-Hlx_DNA-bd_motif"/>
</dbReference>
<dbReference type="EMBL" id="PVZF01000002">
    <property type="protein sequence ID" value="PRY17217.1"/>
    <property type="molecule type" value="Genomic_DNA"/>
</dbReference>
<name>A0A2T0R7S2_9ACTN</name>
<dbReference type="SUPFAM" id="SSF47781">
    <property type="entry name" value="RuvA domain 2-like"/>
    <property type="match status" value="1"/>
</dbReference>
<dbReference type="Proteomes" id="UP000238083">
    <property type="component" value="Unassembled WGS sequence"/>
</dbReference>
<evidence type="ECO:0000259" key="3">
    <source>
        <dbReference type="SMART" id="SM00278"/>
    </source>
</evidence>
<dbReference type="GO" id="GO:0015628">
    <property type="term" value="P:protein secretion by the type II secretion system"/>
    <property type="evidence" value="ECO:0007669"/>
    <property type="project" value="TreeGrafter"/>
</dbReference>
<dbReference type="GO" id="GO:0003677">
    <property type="term" value="F:DNA binding"/>
    <property type="evidence" value="ECO:0007669"/>
    <property type="project" value="InterPro"/>
</dbReference>
<keyword evidence="5" id="KW-1185">Reference proteome</keyword>
<protein>
    <submittedName>
        <fullName evidence="4">Competence protein ComEA</fullName>
    </submittedName>
</protein>
<feature type="compositionally biased region" description="Acidic residues" evidence="1">
    <location>
        <begin position="37"/>
        <end position="50"/>
    </location>
</feature>
<evidence type="ECO:0000256" key="1">
    <source>
        <dbReference type="SAM" id="MobiDB-lite"/>
    </source>
</evidence>
<dbReference type="RefSeq" id="WP_211298411.1">
    <property type="nucleotide sequence ID" value="NZ_PVZF01000002.1"/>
</dbReference>
<keyword evidence="2" id="KW-1133">Transmembrane helix</keyword>
<evidence type="ECO:0000256" key="2">
    <source>
        <dbReference type="SAM" id="Phobius"/>
    </source>
</evidence>
<evidence type="ECO:0000313" key="4">
    <source>
        <dbReference type="EMBL" id="PRY17217.1"/>
    </source>
</evidence>
<dbReference type="GO" id="GO:0006281">
    <property type="term" value="P:DNA repair"/>
    <property type="evidence" value="ECO:0007669"/>
    <property type="project" value="InterPro"/>
</dbReference>